<name>A0A6S6WHP8_9PLEO</name>
<sequence length="118" mass="12428">MKFTTTLLLTTLATMALAVPAPAPMSPVPASELTGALDKRQCSCSACDDFFKKCLHANKHDHRISGAGSSPHAPTLAASTLAAQTTAASRSVDIRTTAKQFLHGPEIHDAHSDDIMET</sequence>
<gene>
    <name evidence="1" type="ORF">PTTW11_08058</name>
</gene>
<evidence type="ECO:0000313" key="2">
    <source>
        <dbReference type="Proteomes" id="UP000472372"/>
    </source>
</evidence>
<evidence type="ECO:0000313" key="1">
    <source>
        <dbReference type="EMBL" id="CAE7194998.1"/>
    </source>
</evidence>
<protein>
    <submittedName>
        <fullName evidence="1">Uncharacterized protein</fullName>
    </submittedName>
</protein>
<dbReference type="EMBL" id="HG992983">
    <property type="protein sequence ID" value="CAE7194998.1"/>
    <property type="molecule type" value="Genomic_DNA"/>
</dbReference>
<reference evidence="1" key="1">
    <citation type="submission" date="2021-02" db="EMBL/GenBank/DDBJ databases">
        <authorList>
            <person name="Syme A R."/>
            <person name="Syme A R."/>
            <person name="Moolhuijzen P."/>
        </authorList>
    </citation>
    <scope>NUCLEOTIDE SEQUENCE</scope>
    <source>
        <strain evidence="1">W1-1</strain>
    </source>
</reference>
<dbReference type="Proteomes" id="UP000472372">
    <property type="component" value="Chromosome 7"/>
</dbReference>
<organism evidence="1 2">
    <name type="scientific">Pyrenophora teres f. teres</name>
    <dbReference type="NCBI Taxonomy" id="97479"/>
    <lineage>
        <taxon>Eukaryota</taxon>
        <taxon>Fungi</taxon>
        <taxon>Dikarya</taxon>
        <taxon>Ascomycota</taxon>
        <taxon>Pezizomycotina</taxon>
        <taxon>Dothideomycetes</taxon>
        <taxon>Pleosporomycetidae</taxon>
        <taxon>Pleosporales</taxon>
        <taxon>Pleosporineae</taxon>
        <taxon>Pleosporaceae</taxon>
        <taxon>Pyrenophora</taxon>
    </lineage>
</organism>
<dbReference type="AlphaFoldDB" id="A0A6S6WHP8"/>
<proteinExistence type="predicted"/>
<accession>A0A6S6WHP8</accession>